<name>A0A101PV84_STRCK</name>
<organism evidence="7 8">
    <name type="scientific">Streptomyces corchorusii</name>
    <name type="common">Streptomyces chibaensis</name>
    <dbReference type="NCBI Taxonomy" id="1903"/>
    <lineage>
        <taxon>Bacteria</taxon>
        <taxon>Bacillati</taxon>
        <taxon>Actinomycetota</taxon>
        <taxon>Actinomycetes</taxon>
        <taxon>Kitasatosporales</taxon>
        <taxon>Streptomycetaceae</taxon>
        <taxon>Streptomyces</taxon>
    </lineage>
</organism>
<feature type="region of interest" description="Disordered" evidence="5">
    <location>
        <begin position="149"/>
        <end position="188"/>
    </location>
</feature>
<dbReference type="InterPro" id="IPR011251">
    <property type="entry name" value="Luciferase-like_dom"/>
</dbReference>
<evidence type="ECO:0000256" key="2">
    <source>
        <dbReference type="ARBA" id="ARBA00022643"/>
    </source>
</evidence>
<dbReference type="InterPro" id="IPR051260">
    <property type="entry name" value="Diverse_substr_monoxygenases"/>
</dbReference>
<dbReference type="PANTHER" id="PTHR30011">
    <property type="entry name" value="ALKANESULFONATE MONOOXYGENASE-RELATED"/>
    <property type="match status" value="1"/>
</dbReference>
<dbReference type="GO" id="GO:0016705">
    <property type="term" value="F:oxidoreductase activity, acting on paired donors, with incorporation or reduction of molecular oxygen"/>
    <property type="evidence" value="ECO:0007669"/>
    <property type="project" value="InterPro"/>
</dbReference>
<keyword evidence="8" id="KW-1185">Reference proteome</keyword>
<sequence length="188" mass="20156">MARALWDGWEDGAVAGSAVAPAWPTSGAVHPVRHEGPRFDVDLVPALPRSARGHPVIFQAGDCGEGRDFAARNADVIFCAHGTDFDDAAAFADGVRRRLRAGAPRTICGSCPVVGENDGFTILPYLIRDGLDDTVDLLVPEPQERGVYRTGYTGTTLRERLGPREPLPHRSAPDRRQAGWASDGPSCT</sequence>
<dbReference type="SUPFAM" id="SSF51679">
    <property type="entry name" value="Bacterial luciferase-like"/>
    <property type="match status" value="1"/>
</dbReference>
<dbReference type="RefSeq" id="WP_059265968.1">
    <property type="nucleotide sequence ID" value="NZ_KQ948367.1"/>
</dbReference>
<evidence type="ECO:0000313" key="7">
    <source>
        <dbReference type="EMBL" id="KUN18338.1"/>
    </source>
</evidence>
<evidence type="ECO:0000256" key="3">
    <source>
        <dbReference type="ARBA" id="ARBA00023002"/>
    </source>
</evidence>
<reference evidence="7 8" key="1">
    <citation type="submission" date="2015-10" db="EMBL/GenBank/DDBJ databases">
        <title>Draft genome sequence of Streptomyces corchorusii DSM 40340, type strain for the species Streptomyces corchorusii.</title>
        <authorList>
            <person name="Ruckert C."/>
            <person name="Winkler A."/>
            <person name="Kalinowski J."/>
            <person name="Kampfer P."/>
            <person name="Glaeser S."/>
        </authorList>
    </citation>
    <scope>NUCLEOTIDE SEQUENCE [LARGE SCALE GENOMIC DNA]</scope>
    <source>
        <strain evidence="7 8">DSM 40340</strain>
    </source>
</reference>
<keyword evidence="4" id="KW-0503">Monooxygenase</keyword>
<feature type="compositionally biased region" description="Basic and acidic residues" evidence="5">
    <location>
        <begin position="157"/>
        <end position="177"/>
    </location>
</feature>
<evidence type="ECO:0000256" key="1">
    <source>
        <dbReference type="ARBA" id="ARBA00022630"/>
    </source>
</evidence>
<evidence type="ECO:0000256" key="4">
    <source>
        <dbReference type="ARBA" id="ARBA00023033"/>
    </source>
</evidence>
<evidence type="ECO:0000259" key="6">
    <source>
        <dbReference type="Pfam" id="PF00296"/>
    </source>
</evidence>
<dbReference type="AlphaFoldDB" id="A0A101PV84"/>
<dbReference type="Pfam" id="PF00296">
    <property type="entry name" value="Bac_luciferase"/>
    <property type="match status" value="1"/>
</dbReference>
<feature type="domain" description="Luciferase-like" evidence="6">
    <location>
        <begin position="30"/>
        <end position="118"/>
    </location>
</feature>
<gene>
    <name evidence="7" type="ORF">AQJ11_35350</name>
</gene>
<proteinExistence type="predicted"/>
<dbReference type="GO" id="GO:0004497">
    <property type="term" value="F:monooxygenase activity"/>
    <property type="evidence" value="ECO:0007669"/>
    <property type="project" value="UniProtKB-KW"/>
</dbReference>
<evidence type="ECO:0000313" key="8">
    <source>
        <dbReference type="Proteomes" id="UP000053398"/>
    </source>
</evidence>
<dbReference type="InterPro" id="IPR036661">
    <property type="entry name" value="Luciferase-like_sf"/>
</dbReference>
<evidence type="ECO:0000256" key="5">
    <source>
        <dbReference type="SAM" id="MobiDB-lite"/>
    </source>
</evidence>
<comment type="caution">
    <text evidence="7">The sequence shown here is derived from an EMBL/GenBank/DDBJ whole genome shotgun (WGS) entry which is preliminary data.</text>
</comment>
<keyword evidence="1" id="KW-0285">Flavoprotein</keyword>
<keyword evidence="3" id="KW-0560">Oxidoreductase</keyword>
<protein>
    <recommendedName>
        <fullName evidence="6">Luciferase-like domain-containing protein</fullName>
    </recommendedName>
</protein>
<dbReference type="PANTHER" id="PTHR30011:SF16">
    <property type="entry name" value="C2H2 FINGER DOMAIN TRANSCRIPTION FACTOR (EUROFUNG)-RELATED"/>
    <property type="match status" value="1"/>
</dbReference>
<dbReference type="Gene3D" id="3.20.20.30">
    <property type="entry name" value="Luciferase-like domain"/>
    <property type="match status" value="2"/>
</dbReference>
<keyword evidence="2" id="KW-0288">FMN</keyword>
<accession>A0A101PV84</accession>
<dbReference type="Proteomes" id="UP000053398">
    <property type="component" value="Unassembled WGS sequence"/>
</dbReference>
<dbReference type="EMBL" id="LMWP01000044">
    <property type="protein sequence ID" value="KUN18338.1"/>
    <property type="molecule type" value="Genomic_DNA"/>
</dbReference>